<dbReference type="PROSITE" id="PS50404">
    <property type="entry name" value="GST_NTER"/>
    <property type="match status" value="1"/>
</dbReference>
<comment type="similarity">
    <text evidence="1">Belongs to the GST superfamily.</text>
</comment>
<dbReference type="InterPro" id="IPR036249">
    <property type="entry name" value="Thioredoxin-like_sf"/>
</dbReference>
<dbReference type="PANTHER" id="PTHR44051:SF8">
    <property type="entry name" value="GLUTATHIONE S-TRANSFERASE GSTA"/>
    <property type="match status" value="1"/>
</dbReference>
<dbReference type="PANTHER" id="PTHR44051">
    <property type="entry name" value="GLUTATHIONE S-TRANSFERASE-RELATED"/>
    <property type="match status" value="1"/>
</dbReference>
<dbReference type="InterPro" id="IPR004045">
    <property type="entry name" value="Glutathione_S-Trfase_N"/>
</dbReference>
<comment type="caution">
    <text evidence="4">The sequence shown here is derived from an EMBL/GenBank/DDBJ whole genome shotgun (WGS) entry which is preliminary data.</text>
</comment>
<dbReference type="Pfam" id="PF02798">
    <property type="entry name" value="GST_N"/>
    <property type="match status" value="1"/>
</dbReference>
<evidence type="ECO:0000313" key="4">
    <source>
        <dbReference type="EMBL" id="GHA90655.1"/>
    </source>
</evidence>
<feature type="domain" description="GST N-terminal" evidence="2">
    <location>
        <begin position="1"/>
        <end position="77"/>
    </location>
</feature>
<dbReference type="InterPro" id="IPR036282">
    <property type="entry name" value="Glutathione-S-Trfase_C_sf"/>
</dbReference>
<reference evidence="4" key="2">
    <citation type="submission" date="2020-09" db="EMBL/GenBank/DDBJ databases">
        <authorList>
            <person name="Sun Q."/>
            <person name="Kim S."/>
        </authorList>
    </citation>
    <scope>NUCLEOTIDE SEQUENCE</scope>
    <source>
        <strain evidence="4">KCTC 23077</strain>
    </source>
</reference>
<dbReference type="SFLD" id="SFLDS00019">
    <property type="entry name" value="Glutathione_Transferase_(cytos"/>
    <property type="match status" value="1"/>
</dbReference>
<name>A0A918WBM1_9GAMM</name>
<dbReference type="CDD" id="cd03188">
    <property type="entry name" value="GST_C_Beta"/>
    <property type="match status" value="1"/>
</dbReference>
<dbReference type="EMBL" id="BMYD01000009">
    <property type="protein sequence ID" value="GHA90655.1"/>
    <property type="molecule type" value="Genomic_DNA"/>
</dbReference>
<accession>A0A918WBM1</accession>
<organism evidence="4 5">
    <name type="scientific">Cognatilysobacter bugurensis</name>
    <dbReference type="NCBI Taxonomy" id="543356"/>
    <lineage>
        <taxon>Bacteria</taxon>
        <taxon>Pseudomonadati</taxon>
        <taxon>Pseudomonadota</taxon>
        <taxon>Gammaproteobacteria</taxon>
        <taxon>Lysobacterales</taxon>
        <taxon>Lysobacteraceae</taxon>
        <taxon>Cognatilysobacter</taxon>
    </lineage>
</organism>
<dbReference type="PROSITE" id="PS50405">
    <property type="entry name" value="GST_CTER"/>
    <property type="match status" value="1"/>
</dbReference>
<evidence type="ECO:0000313" key="5">
    <source>
        <dbReference type="Proteomes" id="UP000646426"/>
    </source>
</evidence>
<keyword evidence="5" id="KW-1185">Reference proteome</keyword>
<dbReference type="Proteomes" id="UP000646426">
    <property type="component" value="Unassembled WGS sequence"/>
</dbReference>
<feature type="domain" description="GST C-terminal" evidence="3">
    <location>
        <begin position="83"/>
        <end position="203"/>
    </location>
</feature>
<reference evidence="4" key="1">
    <citation type="journal article" date="2014" name="Int. J. Syst. Evol. Microbiol.">
        <title>Complete genome sequence of Corynebacterium casei LMG S-19264T (=DSM 44701T), isolated from a smear-ripened cheese.</title>
        <authorList>
            <consortium name="US DOE Joint Genome Institute (JGI-PGF)"/>
            <person name="Walter F."/>
            <person name="Albersmeier A."/>
            <person name="Kalinowski J."/>
            <person name="Ruckert C."/>
        </authorList>
    </citation>
    <scope>NUCLEOTIDE SEQUENCE</scope>
    <source>
        <strain evidence="4">KCTC 23077</strain>
    </source>
</reference>
<dbReference type="CDD" id="cd03057">
    <property type="entry name" value="GST_N_Beta"/>
    <property type="match status" value="1"/>
</dbReference>
<protein>
    <submittedName>
        <fullName evidence="4">Glutathione S-transferase GST-4.5</fullName>
    </submittedName>
</protein>
<dbReference type="RefSeq" id="WP_189457984.1">
    <property type="nucleotide sequence ID" value="NZ_BMYD01000009.1"/>
</dbReference>
<evidence type="ECO:0000259" key="2">
    <source>
        <dbReference type="PROSITE" id="PS50404"/>
    </source>
</evidence>
<proteinExistence type="inferred from homology"/>
<dbReference type="SFLD" id="SFLDG01150">
    <property type="entry name" value="Main.1:_Beta-like"/>
    <property type="match status" value="1"/>
</dbReference>
<dbReference type="InterPro" id="IPR004046">
    <property type="entry name" value="GST_C"/>
</dbReference>
<sequence length="203" mass="22202">MKLYTKPGACSTADHIALHWSGGEVDVQVVDSADLKSEWYRGINPTGSVLALQDGDFVLTQNAAIPGYIADCFPDACLGGDGSARERPQVSRWLSFVGSDVHPGFMPLFHPARFIGDEAQHDTLKQAARARLRSLFEQANQRLSDREWLADARSVADAYFYITLRWAELTGVDLSGIEDLGAFRARMDADPGVHAALEAEGLH</sequence>
<dbReference type="Pfam" id="PF00043">
    <property type="entry name" value="GST_C"/>
    <property type="match status" value="1"/>
</dbReference>
<dbReference type="Gene3D" id="3.40.30.10">
    <property type="entry name" value="Glutaredoxin"/>
    <property type="match status" value="1"/>
</dbReference>
<dbReference type="SFLD" id="SFLDG00358">
    <property type="entry name" value="Main_(cytGST)"/>
    <property type="match status" value="1"/>
</dbReference>
<dbReference type="InterPro" id="IPR010987">
    <property type="entry name" value="Glutathione-S-Trfase_C-like"/>
</dbReference>
<dbReference type="InterPro" id="IPR040079">
    <property type="entry name" value="Glutathione_S-Trfase"/>
</dbReference>
<dbReference type="AlphaFoldDB" id="A0A918WBM1"/>
<dbReference type="SUPFAM" id="SSF52833">
    <property type="entry name" value="Thioredoxin-like"/>
    <property type="match status" value="1"/>
</dbReference>
<gene>
    <name evidence="4" type="primary">gst</name>
    <name evidence="4" type="ORF">GCM10007067_30630</name>
</gene>
<evidence type="ECO:0000256" key="1">
    <source>
        <dbReference type="RuleBase" id="RU003494"/>
    </source>
</evidence>
<dbReference type="Gene3D" id="1.20.1050.10">
    <property type="match status" value="1"/>
</dbReference>
<dbReference type="SUPFAM" id="SSF47616">
    <property type="entry name" value="GST C-terminal domain-like"/>
    <property type="match status" value="1"/>
</dbReference>
<evidence type="ECO:0000259" key="3">
    <source>
        <dbReference type="PROSITE" id="PS50405"/>
    </source>
</evidence>